<dbReference type="GO" id="GO:0031638">
    <property type="term" value="P:zymogen activation"/>
    <property type="evidence" value="ECO:0007669"/>
    <property type="project" value="TreeGrafter"/>
</dbReference>
<keyword evidence="4" id="KW-0677">Repeat</keyword>
<keyword evidence="3" id="KW-0732">Signal</keyword>
<dbReference type="SUPFAM" id="SSF56487">
    <property type="entry name" value="SRCR-like"/>
    <property type="match status" value="4"/>
</dbReference>
<organism evidence="10 11">
    <name type="scientific">Cardinalis cardinalis</name>
    <name type="common">Northern cardinal</name>
    <dbReference type="NCBI Taxonomy" id="98964"/>
    <lineage>
        <taxon>Eukaryota</taxon>
        <taxon>Metazoa</taxon>
        <taxon>Chordata</taxon>
        <taxon>Craniata</taxon>
        <taxon>Vertebrata</taxon>
        <taxon>Euteleostomi</taxon>
        <taxon>Archelosauria</taxon>
        <taxon>Archosauria</taxon>
        <taxon>Dinosauria</taxon>
        <taxon>Saurischia</taxon>
        <taxon>Theropoda</taxon>
        <taxon>Coelurosauria</taxon>
        <taxon>Aves</taxon>
        <taxon>Neognathae</taxon>
        <taxon>Neoaves</taxon>
        <taxon>Telluraves</taxon>
        <taxon>Australaves</taxon>
        <taxon>Passeriformes</taxon>
        <taxon>Cardinalidae</taxon>
        <taxon>Cardinalis</taxon>
    </lineage>
</organism>
<evidence type="ECO:0000259" key="9">
    <source>
        <dbReference type="PROSITE" id="PS50287"/>
    </source>
</evidence>
<evidence type="ECO:0000256" key="7">
    <source>
        <dbReference type="PROSITE-ProRule" id="PRU00196"/>
    </source>
</evidence>
<feature type="disulfide bond" evidence="7">
    <location>
        <begin position="443"/>
        <end position="507"/>
    </location>
</feature>
<accession>A0A7K5MVT3</accession>
<dbReference type="InterPro" id="IPR036772">
    <property type="entry name" value="SRCR-like_dom_sf"/>
</dbReference>
<evidence type="ECO:0000313" key="11">
    <source>
        <dbReference type="Proteomes" id="UP000583740"/>
    </source>
</evidence>
<dbReference type="InterPro" id="IPR001190">
    <property type="entry name" value="SRCR"/>
</dbReference>
<dbReference type="Gene3D" id="3.10.250.10">
    <property type="entry name" value="SRCR-like domain"/>
    <property type="match status" value="3"/>
</dbReference>
<feature type="disulfide bond" evidence="7">
    <location>
        <begin position="202"/>
        <end position="212"/>
    </location>
</feature>
<feature type="non-terminal residue" evidence="10">
    <location>
        <position position="520"/>
    </location>
</feature>
<comment type="subcellular location">
    <subcellularLocation>
        <location evidence="1">Secreted</location>
    </subcellularLocation>
</comment>
<dbReference type="PANTHER" id="PTHR48071">
    <property type="entry name" value="SRCR DOMAIN-CONTAINING PROTEIN"/>
    <property type="match status" value="1"/>
</dbReference>
<evidence type="ECO:0000256" key="5">
    <source>
        <dbReference type="ARBA" id="ARBA00023157"/>
    </source>
</evidence>
<keyword evidence="2" id="KW-0964">Secreted</keyword>
<feature type="disulfide bond" evidence="7">
    <location>
        <begin position="171"/>
        <end position="232"/>
    </location>
</feature>
<dbReference type="SMART" id="SM00202">
    <property type="entry name" value="SR"/>
    <property type="match status" value="3"/>
</dbReference>
<proteinExistence type="predicted"/>
<comment type="caution">
    <text evidence="7">Lacks conserved residue(s) required for the propagation of feature annotation.</text>
</comment>
<feature type="disulfide bond" evidence="7">
    <location>
        <begin position="158"/>
        <end position="222"/>
    </location>
</feature>
<evidence type="ECO:0000256" key="8">
    <source>
        <dbReference type="SAM" id="MobiDB-lite"/>
    </source>
</evidence>
<feature type="domain" description="SRCR" evidence="9">
    <location>
        <begin position="290"/>
        <end position="319"/>
    </location>
</feature>
<keyword evidence="5 7" id="KW-1015">Disulfide bond</keyword>
<name>A0A7K5MVT3_CARCD</name>
<keyword evidence="11" id="KW-1185">Reference proteome</keyword>
<evidence type="ECO:0000313" key="10">
    <source>
        <dbReference type="EMBL" id="NWT34137.1"/>
    </source>
</evidence>
<dbReference type="FunFam" id="3.10.250.10:FF:000001">
    <property type="entry name" value="Lysyl oxidase 4 isoform X1"/>
    <property type="match status" value="3"/>
</dbReference>
<dbReference type="GO" id="GO:0005615">
    <property type="term" value="C:extracellular space"/>
    <property type="evidence" value="ECO:0007669"/>
    <property type="project" value="TreeGrafter"/>
</dbReference>
<feature type="domain" description="SRCR" evidence="9">
    <location>
        <begin position="133"/>
        <end position="233"/>
    </location>
</feature>
<feature type="non-terminal residue" evidence="10">
    <location>
        <position position="1"/>
    </location>
</feature>
<protein>
    <submittedName>
        <fullName evidence="10">SRB4D protein</fullName>
    </submittedName>
</protein>
<feature type="disulfide bond" evidence="7">
    <location>
        <begin position="487"/>
        <end position="497"/>
    </location>
</feature>
<sequence length="520" mass="55954">LPEIRLSNGPSRCQGRLEILYNGSWGTVCDDDWDMVDANVVCRQLGCGHAITLPAAMTFGQGTGPIFLDNVDCKGSEAALSECWSHGWGIHNCYHYEDVAVVCNEFSPTQVSEGPTTRTLTAPVQDGESDGSVRLVSGPDTCQGRVEIFYRGSWGTVCDDDWGLSDASVVCKQLGCGQALDYKSNAYFGYGTGRILLDNVNCDGSEPFLSACYSLGWGIHNCGHHEDAGVICAGLDTSTITSFTTSLALDSEETLTATATAVTDSRDQPSQATEVVSTTLLTIEQESGGVRLANGNGSCRGRVEVRHGTSRLYPCRNAWLLPLGSHLPMGCCSSYQPCSDIQWLLSAGVPSPGRSDCGHSKREIRQTAHLTKDNCHTDGNRVHLALQQRGSSGLTPGQAGRAGHRQGLPHPLPSAGSLRLVNGSHRCEGRLEMFYLSQWGTVCDDAWDLRDAKVACRQLGCGHALAAWGEAHYGQGTGYIFLDNLKCKGHEPSLLRCSHIRWDVHNCDHSEDAGAVCDIL</sequence>
<evidence type="ECO:0000256" key="3">
    <source>
        <dbReference type="ARBA" id="ARBA00022729"/>
    </source>
</evidence>
<evidence type="ECO:0000256" key="4">
    <source>
        <dbReference type="ARBA" id="ARBA00022737"/>
    </source>
</evidence>
<evidence type="ECO:0000256" key="6">
    <source>
        <dbReference type="ARBA" id="ARBA00023180"/>
    </source>
</evidence>
<feature type="disulfide bond" evidence="7">
    <location>
        <begin position="73"/>
        <end position="83"/>
    </location>
</feature>
<keyword evidence="6" id="KW-0325">Glycoprotein</keyword>
<dbReference type="PANTHER" id="PTHR48071:SF15">
    <property type="entry name" value="SRCR DOMAIN-CONTAINING PROTEIN"/>
    <property type="match status" value="1"/>
</dbReference>
<gene>
    <name evidence="10" type="primary">Ssc4d</name>
    <name evidence="10" type="ORF">CARCAR_R07677</name>
</gene>
<reference evidence="10 11" key="1">
    <citation type="submission" date="2019-09" db="EMBL/GenBank/DDBJ databases">
        <title>Bird 10,000 Genomes (B10K) Project - Family phase.</title>
        <authorList>
            <person name="Zhang G."/>
        </authorList>
    </citation>
    <scope>NUCLEOTIDE SEQUENCE [LARGE SCALE GENOMIC DNA]</scope>
    <source>
        <strain evidence="10">B10K-DU-001-69</strain>
        <tissue evidence="10">Muscle</tissue>
    </source>
</reference>
<dbReference type="PRINTS" id="PR00258">
    <property type="entry name" value="SPERACTRCPTR"/>
</dbReference>
<dbReference type="PROSITE" id="PS50287">
    <property type="entry name" value="SRCR_2"/>
    <property type="match status" value="4"/>
</dbReference>
<dbReference type="GO" id="GO:0005886">
    <property type="term" value="C:plasma membrane"/>
    <property type="evidence" value="ECO:0007669"/>
    <property type="project" value="TreeGrafter"/>
</dbReference>
<feature type="disulfide bond" evidence="7">
    <location>
        <begin position="456"/>
        <end position="517"/>
    </location>
</feature>
<dbReference type="PROSITE" id="PS00420">
    <property type="entry name" value="SRCR_1"/>
    <property type="match status" value="3"/>
</dbReference>
<feature type="disulfide bond" evidence="7">
    <location>
        <begin position="42"/>
        <end position="103"/>
    </location>
</feature>
<feature type="domain" description="SRCR" evidence="9">
    <location>
        <begin position="418"/>
        <end position="518"/>
    </location>
</feature>
<evidence type="ECO:0000256" key="1">
    <source>
        <dbReference type="ARBA" id="ARBA00004613"/>
    </source>
</evidence>
<feature type="disulfide bond" evidence="7">
    <location>
        <begin position="29"/>
        <end position="93"/>
    </location>
</feature>
<comment type="caution">
    <text evidence="10">The sequence shown here is derived from an EMBL/GenBank/DDBJ whole genome shotgun (WGS) entry which is preliminary data.</text>
</comment>
<evidence type="ECO:0000256" key="2">
    <source>
        <dbReference type="ARBA" id="ARBA00022525"/>
    </source>
</evidence>
<dbReference type="Proteomes" id="UP000583740">
    <property type="component" value="Unassembled WGS sequence"/>
</dbReference>
<feature type="domain" description="SRCR" evidence="9">
    <location>
        <begin position="4"/>
        <end position="104"/>
    </location>
</feature>
<dbReference type="GO" id="GO:0004252">
    <property type="term" value="F:serine-type endopeptidase activity"/>
    <property type="evidence" value="ECO:0007669"/>
    <property type="project" value="TreeGrafter"/>
</dbReference>
<dbReference type="AlphaFoldDB" id="A0A7K5MVT3"/>
<dbReference type="EMBL" id="VYXE01021981">
    <property type="protein sequence ID" value="NWT34137.1"/>
    <property type="molecule type" value="Genomic_DNA"/>
</dbReference>
<feature type="region of interest" description="Disordered" evidence="8">
    <location>
        <begin position="390"/>
        <end position="409"/>
    </location>
</feature>
<dbReference type="Pfam" id="PF00530">
    <property type="entry name" value="SRCR"/>
    <property type="match status" value="3"/>
</dbReference>